<dbReference type="Proteomes" id="UP000229897">
    <property type="component" value="Chromosome"/>
</dbReference>
<dbReference type="InterPro" id="IPR012902">
    <property type="entry name" value="N_methyl_site"/>
</dbReference>
<proteinExistence type="inferred from homology"/>
<keyword evidence="3" id="KW-0281">Fimbrium</keyword>
<feature type="transmembrane region" description="Helical" evidence="4">
    <location>
        <begin position="20"/>
        <end position="38"/>
    </location>
</feature>
<dbReference type="Pfam" id="PF00114">
    <property type="entry name" value="Pilin"/>
    <property type="match status" value="1"/>
</dbReference>
<dbReference type="PROSITE" id="PS50835">
    <property type="entry name" value="IG_LIKE"/>
    <property type="match status" value="1"/>
</dbReference>
<keyword evidence="4" id="KW-0472">Membrane</keyword>
<sequence length="150" mass="15709">MKSIKWVHCRSQRGFTLIELMIVVAILAILAAIALPMYQDYVAKAKVGAAVAEAGGGKIGIDAEIVMTPTMDAAKTMQATRFSTPETANCTLSVEAANEGKTGITCTIKGGPAGVASKKVTWSRESNGAWKCEVDGIAAEYTTPACPLKT</sequence>
<dbReference type="RefSeq" id="WP_099874972.1">
    <property type="nucleotide sequence ID" value="NZ_CP024608.1"/>
</dbReference>
<evidence type="ECO:0000259" key="5">
    <source>
        <dbReference type="PROSITE" id="PS50835"/>
    </source>
</evidence>
<dbReference type="Pfam" id="PF07963">
    <property type="entry name" value="N_methyl"/>
    <property type="match status" value="1"/>
</dbReference>
<dbReference type="InterPro" id="IPR045584">
    <property type="entry name" value="Pilin-like"/>
</dbReference>
<dbReference type="NCBIfam" id="TIGR02532">
    <property type="entry name" value="IV_pilin_GFxxxE"/>
    <property type="match status" value="1"/>
</dbReference>
<dbReference type="KEGG" id="mass:CR152_11105"/>
<feature type="domain" description="Ig-like" evidence="5">
    <location>
        <begin position="85"/>
        <end position="150"/>
    </location>
</feature>
<dbReference type="GO" id="GO:0007155">
    <property type="term" value="P:cell adhesion"/>
    <property type="evidence" value="ECO:0007669"/>
    <property type="project" value="InterPro"/>
</dbReference>
<accession>A0A2D2DJ41</accession>
<evidence type="ECO:0000256" key="1">
    <source>
        <dbReference type="ARBA" id="ARBA00005233"/>
    </source>
</evidence>
<keyword evidence="4" id="KW-0812">Transmembrane</keyword>
<evidence type="ECO:0000256" key="2">
    <source>
        <dbReference type="ARBA" id="ARBA00022481"/>
    </source>
</evidence>
<dbReference type="OrthoDB" id="8607132at2"/>
<dbReference type="SUPFAM" id="SSF54523">
    <property type="entry name" value="Pili subunits"/>
    <property type="match status" value="1"/>
</dbReference>
<comment type="similarity">
    <text evidence="1 3">Belongs to the N-Me-Phe pilin family.</text>
</comment>
<dbReference type="EMBL" id="CP024608">
    <property type="protein sequence ID" value="ATQ75003.1"/>
    <property type="molecule type" value="Genomic_DNA"/>
</dbReference>
<dbReference type="PROSITE" id="PS00409">
    <property type="entry name" value="PROKAR_NTER_METHYL"/>
    <property type="match status" value="1"/>
</dbReference>
<protein>
    <submittedName>
        <fullName evidence="6">Prepilin-type cleavage/methylation domain-containing protein</fullName>
    </submittedName>
</protein>
<evidence type="ECO:0000256" key="4">
    <source>
        <dbReference type="SAM" id="Phobius"/>
    </source>
</evidence>
<keyword evidence="7" id="KW-1185">Reference proteome</keyword>
<keyword evidence="2" id="KW-0488">Methylation</keyword>
<dbReference type="AlphaFoldDB" id="A0A2D2DJ41"/>
<organism evidence="6 7">
    <name type="scientific">Massilia violaceinigra</name>
    <dbReference type="NCBI Taxonomy" id="2045208"/>
    <lineage>
        <taxon>Bacteria</taxon>
        <taxon>Pseudomonadati</taxon>
        <taxon>Pseudomonadota</taxon>
        <taxon>Betaproteobacteria</taxon>
        <taxon>Burkholderiales</taxon>
        <taxon>Oxalobacteraceae</taxon>
        <taxon>Telluria group</taxon>
        <taxon>Massilia</taxon>
    </lineage>
</organism>
<dbReference type="Gene3D" id="3.30.700.10">
    <property type="entry name" value="Glycoprotein, Type 4 Pilin"/>
    <property type="match status" value="1"/>
</dbReference>
<dbReference type="GO" id="GO:0009289">
    <property type="term" value="C:pilus"/>
    <property type="evidence" value="ECO:0007669"/>
    <property type="project" value="InterPro"/>
</dbReference>
<evidence type="ECO:0000256" key="3">
    <source>
        <dbReference type="RuleBase" id="RU000389"/>
    </source>
</evidence>
<reference evidence="6" key="1">
    <citation type="submission" date="2017-10" db="EMBL/GenBank/DDBJ databases">
        <title>Massilia psychrophilum sp. nov., a novel purple-pigmented bacterium isolated from Tianshan glacier, Xinjiang Municipality, China.</title>
        <authorList>
            <person name="Wang H."/>
        </authorList>
    </citation>
    <scope>NUCLEOTIDE SEQUENCE [LARGE SCALE GENOMIC DNA]</scope>
    <source>
        <strain evidence="6">B2</strain>
    </source>
</reference>
<name>A0A2D2DJ41_9BURK</name>
<gene>
    <name evidence="6" type="ORF">CR152_11105</name>
</gene>
<dbReference type="InterPro" id="IPR007110">
    <property type="entry name" value="Ig-like_dom"/>
</dbReference>
<evidence type="ECO:0000313" key="6">
    <source>
        <dbReference type="EMBL" id="ATQ75003.1"/>
    </source>
</evidence>
<dbReference type="InterPro" id="IPR001082">
    <property type="entry name" value="Pilin"/>
</dbReference>
<evidence type="ECO:0000313" key="7">
    <source>
        <dbReference type="Proteomes" id="UP000229897"/>
    </source>
</evidence>
<keyword evidence="4" id="KW-1133">Transmembrane helix</keyword>